<dbReference type="Pfam" id="PF08206">
    <property type="entry name" value="OB_RNB"/>
    <property type="match status" value="1"/>
</dbReference>
<dbReference type="PROSITE" id="PS01175">
    <property type="entry name" value="RIBONUCLEASE_II"/>
    <property type="match status" value="1"/>
</dbReference>
<evidence type="ECO:0000256" key="3">
    <source>
        <dbReference type="ARBA" id="ARBA00022490"/>
    </source>
</evidence>
<dbReference type="SMART" id="SM00955">
    <property type="entry name" value="RNB"/>
    <property type="match status" value="1"/>
</dbReference>
<evidence type="ECO:0000256" key="8">
    <source>
        <dbReference type="HAMAP-Rule" id="MF_01895"/>
    </source>
</evidence>
<dbReference type="OrthoDB" id="9764149at2"/>
<dbReference type="InParanoid" id="A0A1B1YTL0"/>
<dbReference type="InterPro" id="IPR040476">
    <property type="entry name" value="CSD2"/>
</dbReference>
<dbReference type="NCBIfam" id="TIGR02063">
    <property type="entry name" value="RNase_R"/>
    <property type="match status" value="1"/>
</dbReference>
<dbReference type="Gene3D" id="2.40.50.140">
    <property type="entry name" value="Nucleic acid-binding proteins"/>
    <property type="match status" value="2"/>
</dbReference>
<comment type="catalytic activity">
    <reaction evidence="1 8">
        <text>Exonucleolytic cleavage in the 3'- to 5'-direction to yield nucleoside 5'-phosphates.</text>
        <dbReference type="EC" id="3.1.13.1"/>
    </reaction>
</comment>
<dbReference type="CDD" id="cd04471">
    <property type="entry name" value="S1_RNase_R"/>
    <property type="match status" value="1"/>
</dbReference>
<keyword evidence="6 8" id="KW-0269">Exonuclease</keyword>
<dbReference type="AlphaFoldDB" id="A0A1B1YTL0"/>
<dbReference type="SMART" id="SM00357">
    <property type="entry name" value="CSP"/>
    <property type="match status" value="1"/>
</dbReference>
<keyword evidence="3 8" id="KW-0963">Cytoplasm</keyword>
<dbReference type="STRING" id="1810504.PG2T_07595"/>
<dbReference type="PANTHER" id="PTHR23355:SF9">
    <property type="entry name" value="DIS3-LIKE EXONUCLEASE 2"/>
    <property type="match status" value="1"/>
</dbReference>
<feature type="domain" description="S1 motif" evidence="9">
    <location>
        <begin position="641"/>
        <end position="722"/>
    </location>
</feature>
<evidence type="ECO:0000256" key="2">
    <source>
        <dbReference type="ARBA" id="ARBA00004496"/>
    </source>
</evidence>
<evidence type="ECO:0000256" key="7">
    <source>
        <dbReference type="ARBA" id="ARBA00022884"/>
    </source>
</evidence>
<evidence type="ECO:0000256" key="4">
    <source>
        <dbReference type="ARBA" id="ARBA00022722"/>
    </source>
</evidence>
<dbReference type="InterPro" id="IPR013223">
    <property type="entry name" value="RNase_B_OB_dom"/>
</dbReference>
<evidence type="ECO:0000256" key="6">
    <source>
        <dbReference type="ARBA" id="ARBA00022839"/>
    </source>
</evidence>
<dbReference type="RefSeq" id="WP_068803917.1">
    <property type="nucleotide sequence ID" value="NZ_CP014671.1"/>
</dbReference>
<reference evidence="11" key="1">
    <citation type="submission" date="2016-03" db="EMBL/GenBank/DDBJ databases">
        <title>Complete genome sequence of Solimmundus cernigliae, representing a novel lineage of polycyclic aromatic hydrocarbon degraders within the Gammaproteobacteria.</title>
        <authorList>
            <person name="Singleton D.R."/>
            <person name="Dickey A.N."/>
            <person name="Scholl E.H."/>
            <person name="Wright F.A."/>
            <person name="Aitken M.D."/>
        </authorList>
    </citation>
    <scope>NUCLEOTIDE SEQUENCE [LARGE SCALE GENOMIC DNA]</scope>
    <source>
        <strain evidence="11">TR3.2</strain>
    </source>
</reference>
<dbReference type="InterPro" id="IPR012340">
    <property type="entry name" value="NA-bd_OB-fold"/>
</dbReference>
<dbReference type="InterPro" id="IPR001900">
    <property type="entry name" value="RNase_II/R"/>
</dbReference>
<keyword evidence="5 8" id="KW-0378">Hydrolase</keyword>
<dbReference type="GO" id="GO:0003723">
    <property type="term" value="F:RNA binding"/>
    <property type="evidence" value="ECO:0007669"/>
    <property type="project" value="UniProtKB-UniRule"/>
</dbReference>
<dbReference type="Pfam" id="PF00575">
    <property type="entry name" value="S1"/>
    <property type="match status" value="1"/>
</dbReference>
<evidence type="ECO:0000259" key="9">
    <source>
        <dbReference type="PROSITE" id="PS50126"/>
    </source>
</evidence>
<dbReference type="InterPro" id="IPR011129">
    <property type="entry name" value="CSD"/>
</dbReference>
<keyword evidence="11" id="KW-1185">Reference proteome</keyword>
<dbReference type="Pfam" id="PF00773">
    <property type="entry name" value="RNB"/>
    <property type="match status" value="1"/>
</dbReference>
<evidence type="ECO:0000313" key="11">
    <source>
        <dbReference type="Proteomes" id="UP000092952"/>
    </source>
</evidence>
<organism evidence="10 11">
    <name type="scientific">Immundisolibacter cernigliae</name>
    <dbReference type="NCBI Taxonomy" id="1810504"/>
    <lineage>
        <taxon>Bacteria</taxon>
        <taxon>Pseudomonadati</taxon>
        <taxon>Pseudomonadota</taxon>
        <taxon>Gammaproteobacteria</taxon>
        <taxon>Immundisolibacterales</taxon>
        <taxon>Immundisolibacteraceae</taxon>
        <taxon>Immundisolibacter</taxon>
    </lineage>
</organism>
<dbReference type="SUPFAM" id="SSF50249">
    <property type="entry name" value="Nucleic acid-binding proteins"/>
    <property type="match status" value="4"/>
</dbReference>
<dbReference type="EC" id="3.1.13.1" evidence="8"/>
<dbReference type="HAMAP" id="MF_01895">
    <property type="entry name" value="RNase_R"/>
    <property type="match status" value="1"/>
</dbReference>
<dbReference type="Pfam" id="PF17876">
    <property type="entry name" value="CSD2"/>
    <property type="match status" value="1"/>
</dbReference>
<name>A0A1B1YTL0_9GAMM</name>
<sequence length="746" mass="84341">MTKRSSPKDPHGKREAARYERPIASRELILDVLARAGKPLPAVAIAEQLAITDDWAFEALAKRLGAMVRDGQLLLDRRGRYGPVQQMDLLRGRVSAHKDGYGFFIADGEHADLYLSPREMRAVMDGDRAVASVTGVDARGRYEGSIVEVLERRHRRVVGHYRRDDKLAWLVPDDRRLGGEILVTDSAIGKKVRDGQIAVVEITHYADRRQPARGLLVELLGEHMAPGMEIDIALRKHDLPWQWPAPVEAQAAGFNARVTAADSRGREDFTHLPLITIDGEDARDFDDAVYAERDGRGWRLLVAIADVSHYVRPGSAIDVEAHLRGTSVYFPQRVIPMLPEVLSNELCSLKPEVERLALVCDMRINARGEVKEYRFARGVIRSHARTTYTEIAAVVAGDETQRAHYQALEPQIQTLHRLYQALDGERQRRGAVEFESSEARIVYGPDRKIDRIEPVTRNVAHCMIEECMIAANRCAAQFLSERALPALYRVHDRPNAEKVTALRSFLAEFGLQLGGGDEPTPSDYRALTELIAQRPDRYLLQIPVLRSFKQAIYDAECRGHFGLSLEAYAHFTSPIRRYPDLLVHRAIVHALRGRKASSYHYTGEQMATLGAHCSLTERRADDATREVIAWLKCEFLQDRVGEVMSGLVSGVAAFGLFVTLDGAYTEGLVHITALPEDYYHFDPLHHHLTGERRRRVFRLGDRLQVRVMRVDLDERKIDLDYLGREGERVAEPAVSRDAPRRTRKRR</sequence>
<comment type="similarity">
    <text evidence="8">Belongs to the RNR ribonuclease family. RNase R subfamily.</text>
</comment>
<evidence type="ECO:0000313" key="10">
    <source>
        <dbReference type="EMBL" id="ANX04059.1"/>
    </source>
</evidence>
<dbReference type="InterPro" id="IPR022966">
    <property type="entry name" value="RNase_II/R_CS"/>
</dbReference>
<dbReference type="Proteomes" id="UP000092952">
    <property type="component" value="Chromosome"/>
</dbReference>
<dbReference type="InterPro" id="IPR050180">
    <property type="entry name" value="RNR_Ribonuclease"/>
</dbReference>
<dbReference type="GO" id="GO:0005829">
    <property type="term" value="C:cytosol"/>
    <property type="evidence" value="ECO:0007669"/>
    <property type="project" value="UniProtKB-ARBA"/>
</dbReference>
<accession>A0A1B1YTL0</accession>
<dbReference type="NCBIfam" id="TIGR00358">
    <property type="entry name" value="3_prime_RNase"/>
    <property type="match status" value="1"/>
</dbReference>
<dbReference type="GO" id="GO:0008859">
    <property type="term" value="F:exoribonuclease II activity"/>
    <property type="evidence" value="ECO:0007669"/>
    <property type="project" value="UniProtKB-UniRule"/>
</dbReference>
<gene>
    <name evidence="8" type="primary">rnr</name>
    <name evidence="10" type="ORF">PG2T_07595</name>
</gene>
<dbReference type="PROSITE" id="PS50126">
    <property type="entry name" value="S1"/>
    <property type="match status" value="1"/>
</dbReference>
<dbReference type="GO" id="GO:0006402">
    <property type="term" value="P:mRNA catabolic process"/>
    <property type="evidence" value="ECO:0007669"/>
    <property type="project" value="TreeGrafter"/>
</dbReference>
<dbReference type="FunCoup" id="A0A1B1YTL0">
    <property type="interactions" value="509"/>
</dbReference>
<dbReference type="PANTHER" id="PTHR23355">
    <property type="entry name" value="RIBONUCLEASE"/>
    <property type="match status" value="1"/>
</dbReference>
<comment type="function">
    <text evidence="8">3'-5' exoribonuclease that releases 5'-nucleoside monophosphates and is involved in maturation of structured RNAs.</text>
</comment>
<dbReference type="SMART" id="SM00316">
    <property type="entry name" value="S1"/>
    <property type="match status" value="2"/>
</dbReference>
<evidence type="ECO:0000256" key="1">
    <source>
        <dbReference type="ARBA" id="ARBA00001849"/>
    </source>
</evidence>
<keyword evidence="4 8" id="KW-0540">Nuclease</keyword>
<proteinExistence type="inferred from homology"/>
<dbReference type="InterPro" id="IPR003029">
    <property type="entry name" value="S1_domain"/>
</dbReference>
<dbReference type="EMBL" id="CP014671">
    <property type="protein sequence ID" value="ANX04059.1"/>
    <property type="molecule type" value="Genomic_DNA"/>
</dbReference>
<dbReference type="InterPro" id="IPR011805">
    <property type="entry name" value="RNase_R"/>
</dbReference>
<dbReference type="InterPro" id="IPR004476">
    <property type="entry name" value="RNase_II/RNase_R"/>
</dbReference>
<dbReference type="KEGG" id="gbi:PG2T_07595"/>
<protein>
    <recommendedName>
        <fullName evidence="8">Ribonuclease R</fullName>
        <shortName evidence="8">RNase R</shortName>
        <ecNumber evidence="8">3.1.13.1</ecNumber>
    </recommendedName>
</protein>
<comment type="subcellular location">
    <subcellularLocation>
        <location evidence="2 8">Cytoplasm</location>
    </subcellularLocation>
</comment>
<evidence type="ECO:0000256" key="5">
    <source>
        <dbReference type="ARBA" id="ARBA00022801"/>
    </source>
</evidence>
<keyword evidence="7 8" id="KW-0694">RNA-binding</keyword>